<dbReference type="InterPro" id="IPR012338">
    <property type="entry name" value="Beta-lactam/transpept-like"/>
</dbReference>
<dbReference type="PANTHER" id="PTHR46825">
    <property type="entry name" value="D-ALANYL-D-ALANINE-CARBOXYPEPTIDASE/ENDOPEPTIDASE AMPH"/>
    <property type="match status" value="1"/>
</dbReference>
<feature type="signal peptide" evidence="2">
    <location>
        <begin position="1"/>
        <end position="26"/>
    </location>
</feature>
<sequence length="401" mass="42019">MPLFRARLAVPLVTALLGLGAGPLPGGPSPSPPPAPPSPVLSRLVTEGRAPAAAMLSASPAASRFRAAGPGIRRADRFRAGSVTKTFVATIVLQLAAEGRLRLDDPVGRHLPGVVPGPAGRRVTLRALLTHTSGLPEYTVADGALASPGRTASPAATAASPGRTTARGAVRRALARQPSPLGRYAYANTNYVLLGLVIERVTGRPYAAEAKRRIIRPLRLRGTSFPGARTTLPPPHGRAYDAAGRDVTALDPRTADAAGELISTLDDLNRFYAALLSGRLLPAARLRELLDTRTARGIYGMGIYPVRLSCGTTVWGHNGRITGSYVRSATTGDGRHTITFRVNTDGTAGRSLRVLEPAMLEAEFCRDDASREGPRGGARPGPEHRGPSVPVARYGAAGPRP</sequence>
<dbReference type="AlphaFoldDB" id="A0A918HW84"/>
<dbReference type="Pfam" id="PF00144">
    <property type="entry name" value="Beta-lactamase"/>
    <property type="match status" value="1"/>
</dbReference>
<dbReference type="InterPro" id="IPR001466">
    <property type="entry name" value="Beta-lactam-related"/>
</dbReference>
<accession>A0A918HW84</accession>
<evidence type="ECO:0000313" key="4">
    <source>
        <dbReference type="EMBL" id="GGU35355.1"/>
    </source>
</evidence>
<keyword evidence="2" id="KW-0732">Signal</keyword>
<name>A0A918HW84_9ACTN</name>
<evidence type="ECO:0000256" key="2">
    <source>
        <dbReference type="SAM" id="SignalP"/>
    </source>
</evidence>
<dbReference type="Proteomes" id="UP000636661">
    <property type="component" value="Unassembled WGS sequence"/>
</dbReference>
<dbReference type="InterPro" id="IPR050491">
    <property type="entry name" value="AmpC-like"/>
</dbReference>
<keyword evidence="5" id="KW-1185">Reference proteome</keyword>
<feature type="chain" id="PRO_5037367016" description="Beta-lactamase-related domain-containing protein" evidence="2">
    <location>
        <begin position="27"/>
        <end position="401"/>
    </location>
</feature>
<feature type="compositionally biased region" description="Basic and acidic residues" evidence="1">
    <location>
        <begin position="365"/>
        <end position="374"/>
    </location>
</feature>
<protein>
    <recommendedName>
        <fullName evidence="3">Beta-lactamase-related domain-containing protein</fullName>
    </recommendedName>
</protein>
<dbReference type="Gene3D" id="3.40.710.10">
    <property type="entry name" value="DD-peptidase/beta-lactamase superfamily"/>
    <property type="match status" value="1"/>
</dbReference>
<dbReference type="RefSeq" id="WP_189550689.1">
    <property type="nucleotide sequence ID" value="NZ_BMTP01000005.1"/>
</dbReference>
<comment type="caution">
    <text evidence="4">The sequence shown here is derived from an EMBL/GenBank/DDBJ whole genome shotgun (WGS) entry which is preliminary data.</text>
</comment>
<proteinExistence type="predicted"/>
<evidence type="ECO:0000256" key="1">
    <source>
        <dbReference type="SAM" id="MobiDB-lite"/>
    </source>
</evidence>
<reference evidence="4" key="1">
    <citation type="journal article" date="2014" name="Int. J. Syst. Evol. Microbiol.">
        <title>Complete genome sequence of Corynebacterium casei LMG S-19264T (=DSM 44701T), isolated from a smear-ripened cheese.</title>
        <authorList>
            <consortium name="US DOE Joint Genome Institute (JGI-PGF)"/>
            <person name="Walter F."/>
            <person name="Albersmeier A."/>
            <person name="Kalinowski J."/>
            <person name="Ruckert C."/>
        </authorList>
    </citation>
    <scope>NUCLEOTIDE SEQUENCE</scope>
    <source>
        <strain evidence="4">JCM 4391</strain>
    </source>
</reference>
<dbReference type="SUPFAM" id="SSF56601">
    <property type="entry name" value="beta-lactamase/transpeptidase-like"/>
    <property type="match status" value="1"/>
</dbReference>
<gene>
    <name evidence="4" type="ORF">GCM10010274_23250</name>
</gene>
<reference evidence="4" key="2">
    <citation type="submission" date="2020-09" db="EMBL/GenBank/DDBJ databases">
        <authorList>
            <person name="Sun Q."/>
            <person name="Ohkuma M."/>
        </authorList>
    </citation>
    <scope>NUCLEOTIDE SEQUENCE</scope>
    <source>
        <strain evidence="4">JCM 4391</strain>
    </source>
</reference>
<evidence type="ECO:0000259" key="3">
    <source>
        <dbReference type="Pfam" id="PF00144"/>
    </source>
</evidence>
<evidence type="ECO:0000313" key="5">
    <source>
        <dbReference type="Proteomes" id="UP000636661"/>
    </source>
</evidence>
<feature type="domain" description="Beta-lactamase-related" evidence="3">
    <location>
        <begin position="51"/>
        <end position="326"/>
    </location>
</feature>
<dbReference type="EMBL" id="BMTP01000005">
    <property type="protein sequence ID" value="GGU35355.1"/>
    <property type="molecule type" value="Genomic_DNA"/>
</dbReference>
<organism evidence="4 5">
    <name type="scientific">Streptomyces lavendofoliae</name>
    <dbReference type="NCBI Taxonomy" id="67314"/>
    <lineage>
        <taxon>Bacteria</taxon>
        <taxon>Bacillati</taxon>
        <taxon>Actinomycetota</taxon>
        <taxon>Actinomycetes</taxon>
        <taxon>Kitasatosporales</taxon>
        <taxon>Streptomycetaceae</taxon>
        <taxon>Streptomyces</taxon>
    </lineage>
</organism>
<feature type="region of interest" description="Disordered" evidence="1">
    <location>
        <begin position="365"/>
        <end position="401"/>
    </location>
</feature>
<dbReference type="PANTHER" id="PTHR46825:SF7">
    <property type="entry name" value="D-ALANYL-D-ALANINE CARBOXYPEPTIDASE"/>
    <property type="match status" value="1"/>
</dbReference>